<name>A0A068UV91_COFCA</name>
<protein>
    <submittedName>
        <fullName evidence="1">Uncharacterized protein</fullName>
    </submittedName>
</protein>
<keyword evidence="2" id="KW-1185">Reference proteome</keyword>
<dbReference type="InParanoid" id="A0A068UV91"/>
<organism evidence="1 2">
    <name type="scientific">Coffea canephora</name>
    <name type="common">Robusta coffee</name>
    <dbReference type="NCBI Taxonomy" id="49390"/>
    <lineage>
        <taxon>Eukaryota</taxon>
        <taxon>Viridiplantae</taxon>
        <taxon>Streptophyta</taxon>
        <taxon>Embryophyta</taxon>
        <taxon>Tracheophyta</taxon>
        <taxon>Spermatophyta</taxon>
        <taxon>Magnoliopsida</taxon>
        <taxon>eudicotyledons</taxon>
        <taxon>Gunneridae</taxon>
        <taxon>Pentapetalae</taxon>
        <taxon>asterids</taxon>
        <taxon>lamiids</taxon>
        <taxon>Gentianales</taxon>
        <taxon>Rubiaceae</taxon>
        <taxon>Ixoroideae</taxon>
        <taxon>Gardenieae complex</taxon>
        <taxon>Bertiereae - Coffeeae clade</taxon>
        <taxon>Coffeeae</taxon>
        <taxon>Coffea</taxon>
    </lineage>
</organism>
<dbReference type="InterPro" id="IPR036609">
    <property type="entry name" value="LCCL_sf"/>
</dbReference>
<dbReference type="Proteomes" id="UP000295252">
    <property type="component" value="Chromosome IX"/>
</dbReference>
<dbReference type="SUPFAM" id="SSF69848">
    <property type="entry name" value="LCCL domain"/>
    <property type="match status" value="1"/>
</dbReference>
<gene>
    <name evidence="1" type="ORF">GSCOC_T00033860001</name>
</gene>
<dbReference type="AlphaFoldDB" id="A0A068UV91"/>
<dbReference type="OMA" id="YCHATAS"/>
<dbReference type="Pfam" id="PF08642">
    <property type="entry name" value="Rxt3"/>
    <property type="match status" value="1"/>
</dbReference>
<dbReference type="InterPro" id="IPR013951">
    <property type="entry name" value="Rxt3"/>
</dbReference>
<accession>A0A068UV91</accession>
<reference evidence="2" key="1">
    <citation type="journal article" date="2014" name="Science">
        <title>The coffee genome provides insight into the convergent evolution of caffeine biosynthesis.</title>
        <authorList>
            <person name="Denoeud F."/>
            <person name="Carretero-Paulet L."/>
            <person name="Dereeper A."/>
            <person name="Droc G."/>
            <person name="Guyot R."/>
            <person name="Pietrella M."/>
            <person name="Zheng C."/>
            <person name="Alberti A."/>
            <person name="Anthony F."/>
            <person name="Aprea G."/>
            <person name="Aury J.M."/>
            <person name="Bento P."/>
            <person name="Bernard M."/>
            <person name="Bocs S."/>
            <person name="Campa C."/>
            <person name="Cenci A."/>
            <person name="Combes M.C."/>
            <person name="Crouzillat D."/>
            <person name="Da Silva C."/>
            <person name="Daddiego L."/>
            <person name="De Bellis F."/>
            <person name="Dussert S."/>
            <person name="Garsmeur O."/>
            <person name="Gayraud T."/>
            <person name="Guignon V."/>
            <person name="Jahn K."/>
            <person name="Jamilloux V."/>
            <person name="Joet T."/>
            <person name="Labadie K."/>
            <person name="Lan T."/>
            <person name="Leclercq J."/>
            <person name="Lepelley M."/>
            <person name="Leroy T."/>
            <person name="Li L.T."/>
            <person name="Librado P."/>
            <person name="Lopez L."/>
            <person name="Munoz A."/>
            <person name="Noel B."/>
            <person name="Pallavicini A."/>
            <person name="Perrotta G."/>
            <person name="Poncet V."/>
            <person name="Pot D."/>
            <person name="Priyono X."/>
            <person name="Rigoreau M."/>
            <person name="Rouard M."/>
            <person name="Rozas J."/>
            <person name="Tranchant-Dubreuil C."/>
            <person name="VanBuren R."/>
            <person name="Zhang Q."/>
            <person name="Andrade A.C."/>
            <person name="Argout X."/>
            <person name="Bertrand B."/>
            <person name="de Kochko A."/>
            <person name="Graziosi G."/>
            <person name="Henry R.J."/>
            <person name="Jayarama X."/>
            <person name="Ming R."/>
            <person name="Nagai C."/>
            <person name="Rounsley S."/>
            <person name="Sankoff D."/>
            <person name="Giuliano G."/>
            <person name="Albert V.A."/>
            <person name="Wincker P."/>
            <person name="Lashermes P."/>
        </authorList>
    </citation>
    <scope>NUCLEOTIDE SEQUENCE [LARGE SCALE GENOMIC DNA]</scope>
    <source>
        <strain evidence="2">cv. DH200-94</strain>
    </source>
</reference>
<dbReference type="PhylomeDB" id="A0A068UV91"/>
<dbReference type="Gene3D" id="2.170.130.20">
    <property type="entry name" value="LCCL-like domain"/>
    <property type="match status" value="1"/>
</dbReference>
<dbReference type="EMBL" id="HG739140">
    <property type="protein sequence ID" value="CDP11553.1"/>
    <property type="molecule type" value="Genomic_DNA"/>
</dbReference>
<evidence type="ECO:0000313" key="2">
    <source>
        <dbReference type="Proteomes" id="UP000295252"/>
    </source>
</evidence>
<dbReference type="STRING" id="49390.A0A068UV91"/>
<dbReference type="OrthoDB" id="3596986at2759"/>
<dbReference type="Gramene" id="CDP11553">
    <property type="protein sequence ID" value="CDP11553"/>
    <property type="gene ID" value="GSCOC_T00033860001"/>
</dbReference>
<sequence length="210" mass="23193">MAGKPDLSTSVYKVGECVQELTKGWKEYEASQADKMSQSSSNGPTLDIWIPSEHVSAANRQVRGNQLWGTDIYTDDSDLVAVLMHTGYCHATASQPEATIQELRVAIRVLPPQECYVSTLRNNVRSRAWELPLTAVTVLIVVKGGSISDIQRCPTHSSFMEPTLAPVAVEHMTTRATASETLDVLKEHCWLAELYLTDCNCQTCISCLVY</sequence>
<proteinExistence type="predicted"/>
<evidence type="ECO:0000313" key="1">
    <source>
        <dbReference type="EMBL" id="CDP11553.1"/>
    </source>
</evidence>